<keyword evidence="2" id="KW-0418">Kinase</keyword>
<dbReference type="EC" id="2.7.11.1" evidence="2"/>
<evidence type="ECO:0000259" key="1">
    <source>
        <dbReference type="PROSITE" id="PS50812"/>
    </source>
</evidence>
<dbReference type="PANTHER" id="PTHR42851:SF19">
    <property type="entry name" value="PWWP DOMAIN-CONTAINING PROTEIN 2-RELATED"/>
    <property type="match status" value="1"/>
</dbReference>
<keyword evidence="2" id="KW-0723">Serine/threonine-protein kinase</keyword>
<dbReference type="InterPro" id="IPR053063">
    <property type="entry name" value="PWWP_domain_containing_PDP"/>
</dbReference>
<dbReference type="OrthoDB" id="62853at2759"/>
<dbReference type="InterPro" id="IPR000313">
    <property type="entry name" value="PWWP_dom"/>
</dbReference>
<name>A0A2P6RAK0_ROSCH</name>
<gene>
    <name evidence="2" type="ORF">RchiOBHm_Chr3g0468721</name>
</gene>
<dbReference type="GO" id="GO:0004674">
    <property type="term" value="F:protein serine/threonine kinase activity"/>
    <property type="evidence" value="ECO:0007669"/>
    <property type="project" value="UniProtKB-KW"/>
</dbReference>
<sequence length="531" mass="59107">MDTDCGAEFGEWLVFDAKDSCKNVESSLISDKDGVKDETLRERMEGKVVSALGVEFTNNIESLDYQDFNASGCFKTVNCDGVENEALEVNVEEESNRNELTPMRVPVSTECEVDLLSVADFIRYSRMDGNVSGGVNGKSCSSKLEFEVSDLVWGKVRTHPWWPGQICDPSAASELAKKCFKRGSYLIAYFGDQTFAWNEAPKIKPFLEHCSKMEKQSDMEEFQNAVGCALDEVSRRVEFGLACSCISKREYAKLKTQKIINAGIRKEAANRRDAGDSSLSAAFFKPAKVIKFIKKLAQLPYGKADRLELVTSLAQLSAFLRWKSYVPLPEENDTDIFLLGEKNHCNEVGDEALSVLENEKLVQKSDSKENSLRECKDLSDSKAQRCLFPMSENGSEGKAGGELILQHCNKRRGLDAIADEDVLPVIKDNSMHKCRHISEHSMNLSEEEQSLSDLEGTKCLSTPMSENGLEEKGDGKLISQPSVKKRKEVDAMADDAAVKHRKSDSSQGIGSNANCQLFEVEDFFNLFLQQS</sequence>
<keyword evidence="3" id="KW-1185">Reference proteome</keyword>
<accession>A0A2P6RAK0</accession>
<dbReference type="PROSITE" id="PS50812">
    <property type="entry name" value="PWWP"/>
    <property type="match status" value="1"/>
</dbReference>
<dbReference type="SMART" id="SM00293">
    <property type="entry name" value="PWWP"/>
    <property type="match status" value="1"/>
</dbReference>
<reference evidence="2 3" key="1">
    <citation type="journal article" date="2018" name="Nat. Genet.">
        <title>The Rosa genome provides new insights in the design of modern roses.</title>
        <authorList>
            <person name="Bendahmane M."/>
        </authorList>
    </citation>
    <scope>NUCLEOTIDE SEQUENCE [LARGE SCALE GENOMIC DNA]</scope>
    <source>
        <strain evidence="3">cv. Old Blush</strain>
    </source>
</reference>
<dbReference type="Proteomes" id="UP000238479">
    <property type="component" value="Chromosome 3"/>
</dbReference>
<dbReference type="SUPFAM" id="SSF63748">
    <property type="entry name" value="Tudor/PWWP/MBT"/>
    <property type="match status" value="1"/>
</dbReference>
<keyword evidence="2" id="KW-0808">Transferase</keyword>
<dbReference type="Pfam" id="PF00855">
    <property type="entry name" value="PWWP"/>
    <property type="match status" value="1"/>
</dbReference>
<dbReference type="CDD" id="cd05162">
    <property type="entry name" value="PWWP"/>
    <property type="match status" value="1"/>
</dbReference>
<protein>
    <submittedName>
        <fullName evidence="2">Putative non-specific serine/threonine protein kinase</fullName>
        <ecNumber evidence="2">2.7.11.1</ecNumber>
    </submittedName>
</protein>
<dbReference type="STRING" id="74649.A0A2P6RAK0"/>
<dbReference type="PANTHER" id="PTHR42851">
    <property type="entry name" value="ALDOLASE-RELATED"/>
    <property type="match status" value="1"/>
</dbReference>
<evidence type="ECO:0000313" key="2">
    <source>
        <dbReference type="EMBL" id="PRQ43459.1"/>
    </source>
</evidence>
<dbReference type="Gene3D" id="2.30.30.140">
    <property type="match status" value="1"/>
</dbReference>
<proteinExistence type="predicted"/>
<organism evidence="2 3">
    <name type="scientific">Rosa chinensis</name>
    <name type="common">China rose</name>
    <dbReference type="NCBI Taxonomy" id="74649"/>
    <lineage>
        <taxon>Eukaryota</taxon>
        <taxon>Viridiplantae</taxon>
        <taxon>Streptophyta</taxon>
        <taxon>Embryophyta</taxon>
        <taxon>Tracheophyta</taxon>
        <taxon>Spermatophyta</taxon>
        <taxon>Magnoliopsida</taxon>
        <taxon>eudicotyledons</taxon>
        <taxon>Gunneridae</taxon>
        <taxon>Pentapetalae</taxon>
        <taxon>rosids</taxon>
        <taxon>fabids</taxon>
        <taxon>Rosales</taxon>
        <taxon>Rosaceae</taxon>
        <taxon>Rosoideae</taxon>
        <taxon>Rosoideae incertae sedis</taxon>
        <taxon>Rosa</taxon>
    </lineage>
</organism>
<dbReference type="EMBL" id="PDCK01000041">
    <property type="protein sequence ID" value="PRQ43459.1"/>
    <property type="molecule type" value="Genomic_DNA"/>
</dbReference>
<evidence type="ECO:0000313" key="3">
    <source>
        <dbReference type="Proteomes" id="UP000238479"/>
    </source>
</evidence>
<comment type="caution">
    <text evidence="2">The sequence shown here is derived from an EMBL/GenBank/DDBJ whole genome shotgun (WGS) entry which is preliminary data.</text>
</comment>
<dbReference type="AlphaFoldDB" id="A0A2P6RAK0"/>
<dbReference type="Gramene" id="PRQ43459">
    <property type="protein sequence ID" value="PRQ43459"/>
    <property type="gene ID" value="RchiOBHm_Chr3g0468721"/>
</dbReference>
<feature type="domain" description="PWWP" evidence="1">
    <location>
        <begin position="148"/>
        <end position="209"/>
    </location>
</feature>